<protein>
    <submittedName>
        <fullName evidence="3">PEP-utilizing enzyme</fullName>
    </submittedName>
</protein>
<dbReference type="Proteomes" id="UP001176021">
    <property type="component" value="Unassembled WGS sequence"/>
</dbReference>
<dbReference type="RefSeq" id="WP_302048688.1">
    <property type="nucleotide sequence ID" value="NZ_JAMJEV010000007.1"/>
</dbReference>
<name>A0ABT8QPX5_9FIRM</name>
<dbReference type="InterPro" id="IPR002192">
    <property type="entry name" value="PPDK_AMP/ATP-bd"/>
</dbReference>
<sequence length="890" mass="98523">MLVSTAKYFLTWDEAVQSGVQVAGGKGWNLGRLAQYGFKIPIGGILTTCAYEEFIKHNSLQDMVNNIPQSVTGENIDEINNQDSLNQLRQKIKAGSIPPLIVEELKTKLDSMGILERPLAVRSSASAEDSAKASFAGIHESFLNVCGIDNILESVTGCYASLWSNRAIAYRRKLHIKDDEVMTGVVVMEMVDAQAAGVGFTCNPQTGRQDTLVINANFGLGETIVTGTVEPDTYYLDASPWNSVPRLVERKTGRKEGVTCLNQNGGTQFLMTPDSSSKQVLSDENIEKLGLLLSRVFEALGDCDQHQDVEWVFDGRDFILVQSRPVTALPRRTFASLKNQPDIWSNGNYRDAVPMVLSPLIRRLTINTIDEILKSNYTETGYTLPEGLQFSRFFNGRLYCNLSALQWAMYDALGSLPSAFNIGWGGHQPEIELKDPKPFKGLSGLKRLWRGIRGVTLINRATKKAPETHARVLHSIESLTQKGFSHLQDKDLIQRYNQLSKISIEFTGEFSFLSGAASIPIGGLIKILPKYFGERAPMVLNALMVGGSAGITSADHGYRLVELAEIARRDNDAAQYFDDTAFDPIDWEDQLPERSTFKQVFREFIKEYGHRAVYELDIINPRWNEDPSYLLNIIHSTINTADLSQLKAKQKGKFEQAWQEVKNKVPSKKHSTIKKLISKAQEGAAVREKTKSVLAVMMEAYRKIAQELGSRFCQRAIIEEQADIYFCTWPELVSILNGQWDGVGIKALITKRKVFMKEMESIAPPDIIMGDTPKYTEPAPRSSGNYLTGVPVAAGKASGTARLISHPAEGNRLQPGDVMVAPSTDPGWTPLFLKASAVIMETGGFLSHGAIVAREYGIPAVVNIPGVMRVIKEGWEVDVDGDEGKVFLKG</sequence>
<dbReference type="InterPro" id="IPR008279">
    <property type="entry name" value="PEP-util_enz_mobile_dom"/>
</dbReference>
<evidence type="ECO:0000259" key="2">
    <source>
        <dbReference type="Pfam" id="PF01326"/>
    </source>
</evidence>
<dbReference type="InterPro" id="IPR051549">
    <property type="entry name" value="PEP_Utilizing_Enz"/>
</dbReference>
<proteinExistence type="predicted"/>
<dbReference type="PANTHER" id="PTHR43615:SF1">
    <property type="entry name" value="PPDK_N DOMAIN-CONTAINING PROTEIN"/>
    <property type="match status" value="1"/>
</dbReference>
<organism evidence="3 4">
    <name type="scientific">Desulfosporosinus nitroreducens</name>
    <dbReference type="NCBI Taxonomy" id="2018668"/>
    <lineage>
        <taxon>Bacteria</taxon>
        <taxon>Bacillati</taxon>
        <taxon>Bacillota</taxon>
        <taxon>Clostridia</taxon>
        <taxon>Eubacteriales</taxon>
        <taxon>Desulfitobacteriaceae</taxon>
        <taxon>Desulfosporosinus</taxon>
    </lineage>
</organism>
<dbReference type="Gene3D" id="3.30.470.20">
    <property type="entry name" value="ATP-grasp fold, B domain"/>
    <property type="match status" value="1"/>
</dbReference>
<evidence type="ECO:0000313" key="4">
    <source>
        <dbReference type="Proteomes" id="UP001176021"/>
    </source>
</evidence>
<accession>A0ABT8QPX5</accession>
<dbReference type="SUPFAM" id="SSF56059">
    <property type="entry name" value="Glutathione synthetase ATP-binding domain-like"/>
    <property type="match status" value="1"/>
</dbReference>
<dbReference type="InterPro" id="IPR013815">
    <property type="entry name" value="ATP_grasp_subdomain_1"/>
</dbReference>
<dbReference type="PANTHER" id="PTHR43615">
    <property type="entry name" value="PHOSPHOENOLPYRUVATE SYNTHASE-RELATED"/>
    <property type="match status" value="1"/>
</dbReference>
<dbReference type="EMBL" id="JAMJEV010000007">
    <property type="protein sequence ID" value="MDO0823195.1"/>
    <property type="molecule type" value="Genomic_DNA"/>
</dbReference>
<dbReference type="Gene3D" id="3.50.30.10">
    <property type="entry name" value="Phosphohistidine domain"/>
    <property type="match status" value="1"/>
</dbReference>
<dbReference type="SUPFAM" id="SSF52009">
    <property type="entry name" value="Phosphohistidine domain"/>
    <property type="match status" value="1"/>
</dbReference>
<evidence type="ECO:0000259" key="1">
    <source>
        <dbReference type="Pfam" id="PF00391"/>
    </source>
</evidence>
<dbReference type="Gene3D" id="3.30.1490.20">
    <property type="entry name" value="ATP-grasp fold, A domain"/>
    <property type="match status" value="1"/>
</dbReference>
<evidence type="ECO:0000313" key="3">
    <source>
        <dbReference type="EMBL" id="MDO0823195.1"/>
    </source>
</evidence>
<feature type="domain" description="Pyruvate phosphate dikinase AMP/ATP-binding" evidence="2">
    <location>
        <begin position="21"/>
        <end position="333"/>
    </location>
</feature>
<feature type="domain" description="PEP-utilising enzyme mobile" evidence="1">
    <location>
        <begin position="814"/>
        <end position="884"/>
    </location>
</feature>
<dbReference type="InterPro" id="IPR036637">
    <property type="entry name" value="Phosphohistidine_dom_sf"/>
</dbReference>
<keyword evidence="4" id="KW-1185">Reference proteome</keyword>
<dbReference type="Pfam" id="PF01326">
    <property type="entry name" value="PPDK_N"/>
    <property type="match status" value="1"/>
</dbReference>
<gene>
    <name evidence="3" type="ORF">M8H41_10060</name>
</gene>
<comment type="caution">
    <text evidence="3">The sequence shown here is derived from an EMBL/GenBank/DDBJ whole genome shotgun (WGS) entry which is preliminary data.</text>
</comment>
<reference evidence="3" key="1">
    <citation type="submission" date="2022-05" db="EMBL/GenBank/DDBJ databases">
        <title>Expanded diversity of anoxic marine methylotrophy in a Black Sea sulfate reducing microorganism.</title>
        <authorList>
            <person name="Fischer P.Q."/>
            <person name="Stams A.J.M."/>
            <person name="Villanueva L."/>
            <person name="Sousa D.Z."/>
        </authorList>
    </citation>
    <scope>NUCLEOTIDE SEQUENCE</scope>
    <source>
        <strain evidence="3">P130</strain>
    </source>
</reference>
<dbReference type="Pfam" id="PF00391">
    <property type="entry name" value="PEP-utilizers"/>
    <property type="match status" value="1"/>
</dbReference>